<evidence type="ECO:0000256" key="1">
    <source>
        <dbReference type="ARBA" id="ARBA00004479"/>
    </source>
</evidence>
<protein>
    <recommendedName>
        <fullName evidence="2">receptor protein-tyrosine kinase</fullName>
        <ecNumber evidence="2">2.7.10.1</ecNumber>
    </recommendedName>
</protein>
<evidence type="ECO:0000256" key="13">
    <source>
        <dbReference type="ARBA" id="ARBA00023180"/>
    </source>
</evidence>
<dbReference type="GeneID" id="100313534"/>
<evidence type="ECO:0000256" key="11">
    <source>
        <dbReference type="ARBA" id="ARBA00023137"/>
    </source>
</evidence>
<feature type="domain" description="Receptor L-domain" evidence="18">
    <location>
        <begin position="55"/>
        <end position="168"/>
    </location>
</feature>
<dbReference type="SUPFAM" id="SSF57184">
    <property type="entry name" value="Growth factor receptor domain"/>
    <property type="match status" value="2"/>
</dbReference>
<evidence type="ECO:0000313" key="21">
    <source>
        <dbReference type="Proteomes" id="UP000694865"/>
    </source>
</evidence>
<evidence type="ECO:0000256" key="7">
    <source>
        <dbReference type="ARBA" id="ARBA00022777"/>
    </source>
</evidence>
<keyword evidence="15" id="KW-0175">Coiled coil</keyword>
<feature type="coiled-coil region" evidence="15">
    <location>
        <begin position="637"/>
        <end position="671"/>
    </location>
</feature>
<feature type="chain" id="PRO_5003024224" description="receptor protein-tyrosine kinase" evidence="16 22">
    <location>
        <begin position="24"/>
        <end position="692"/>
    </location>
</feature>
<dbReference type="FunFam" id="2.10.220.10:FF:000002">
    <property type="entry name" value="Receptor protein-tyrosine kinase"/>
    <property type="match status" value="1"/>
</dbReference>
<organism evidence="20">
    <name type="scientific">Saccoglossus kowalevskii</name>
    <name type="common">Acorn worm</name>
    <dbReference type="NCBI Taxonomy" id="10224"/>
    <lineage>
        <taxon>Eukaryota</taxon>
        <taxon>Metazoa</taxon>
        <taxon>Hemichordata</taxon>
        <taxon>Enteropneusta</taxon>
        <taxon>Harrimaniidae</taxon>
        <taxon>Saccoglossus</taxon>
    </lineage>
</organism>
<keyword evidence="7" id="KW-0418">Kinase</keyword>
<dbReference type="InterPro" id="IPR036941">
    <property type="entry name" value="Rcpt_L-dom_sf"/>
</dbReference>
<feature type="domain" description="Furin-like cysteine-rich" evidence="17">
    <location>
        <begin position="181"/>
        <end position="315"/>
    </location>
</feature>
<dbReference type="RefSeq" id="NP_001161487.1">
    <property type="nucleotide sequence ID" value="NM_001168015.1"/>
</dbReference>
<keyword evidence="21" id="KW-1185">Reference proteome</keyword>
<dbReference type="Pfam" id="PF01030">
    <property type="entry name" value="Recep_L_domain"/>
    <property type="match status" value="2"/>
</dbReference>
<comment type="catalytic activity">
    <reaction evidence="14">
        <text>L-tyrosyl-[protein] + ATP = O-phospho-L-tyrosyl-[protein] + ADP + H(+)</text>
        <dbReference type="Rhea" id="RHEA:10596"/>
        <dbReference type="Rhea" id="RHEA-COMP:10136"/>
        <dbReference type="Rhea" id="RHEA-COMP:20101"/>
        <dbReference type="ChEBI" id="CHEBI:15378"/>
        <dbReference type="ChEBI" id="CHEBI:30616"/>
        <dbReference type="ChEBI" id="CHEBI:46858"/>
        <dbReference type="ChEBI" id="CHEBI:61978"/>
        <dbReference type="ChEBI" id="CHEBI:456216"/>
        <dbReference type="EC" id="2.7.10.1"/>
    </reaction>
</comment>
<dbReference type="OrthoDB" id="6219513at2759"/>
<evidence type="ECO:0000256" key="6">
    <source>
        <dbReference type="ARBA" id="ARBA00022741"/>
    </source>
</evidence>
<dbReference type="Pfam" id="PF00757">
    <property type="entry name" value="Furin-like"/>
    <property type="match status" value="1"/>
</dbReference>
<dbReference type="InterPro" id="IPR032778">
    <property type="entry name" value="GF_recep_IV"/>
</dbReference>
<keyword evidence="16 22" id="KW-0732">Signal</keyword>
<evidence type="ECO:0000256" key="10">
    <source>
        <dbReference type="ARBA" id="ARBA00023136"/>
    </source>
</evidence>
<evidence type="ECO:0000259" key="17">
    <source>
        <dbReference type="Pfam" id="PF00757"/>
    </source>
</evidence>
<evidence type="ECO:0000256" key="8">
    <source>
        <dbReference type="ARBA" id="ARBA00022840"/>
    </source>
</evidence>
<accession>D1LXH4</accession>
<keyword evidence="4" id="KW-0808">Transferase</keyword>
<feature type="signal peptide" evidence="16 22">
    <location>
        <begin position="1"/>
        <end position="23"/>
    </location>
</feature>
<keyword evidence="10" id="KW-0472">Membrane</keyword>
<dbReference type="Pfam" id="PF14843">
    <property type="entry name" value="GF_recep_IV"/>
    <property type="match status" value="1"/>
</dbReference>
<keyword evidence="11" id="KW-0829">Tyrosine-protein kinase</keyword>
<evidence type="ECO:0000313" key="20">
    <source>
        <dbReference type="EMBL" id="ACY92680.1"/>
    </source>
</evidence>
<keyword evidence="12 20" id="KW-0675">Receptor</keyword>
<evidence type="ECO:0000259" key="18">
    <source>
        <dbReference type="Pfam" id="PF01030"/>
    </source>
</evidence>
<dbReference type="SMART" id="SM00261">
    <property type="entry name" value="FU"/>
    <property type="match status" value="4"/>
</dbReference>
<gene>
    <name evidence="22" type="primary">LOC100313534</name>
</gene>
<dbReference type="EMBL" id="GU076151">
    <property type="protein sequence ID" value="ACY92680.1"/>
    <property type="molecule type" value="mRNA"/>
</dbReference>
<dbReference type="KEGG" id="sko:100313534"/>
<dbReference type="CDD" id="cd00064">
    <property type="entry name" value="FU"/>
    <property type="match status" value="2"/>
</dbReference>
<evidence type="ECO:0000313" key="22">
    <source>
        <dbReference type="RefSeq" id="NP_001161487.1"/>
    </source>
</evidence>
<evidence type="ECO:0000256" key="16">
    <source>
        <dbReference type="SAM" id="SignalP"/>
    </source>
</evidence>
<dbReference type="InterPro" id="IPR000494">
    <property type="entry name" value="Rcpt_L-dom"/>
</dbReference>
<evidence type="ECO:0000256" key="9">
    <source>
        <dbReference type="ARBA" id="ARBA00022989"/>
    </source>
</evidence>
<dbReference type="InterPro" id="IPR006211">
    <property type="entry name" value="Furin-like_Cys-rich_dom"/>
</dbReference>
<dbReference type="Gene3D" id="2.10.220.10">
    <property type="entry name" value="Hormone Receptor, Insulin-like Growth Factor Receptor 1, Chain A, domain 2"/>
    <property type="match status" value="2"/>
</dbReference>
<evidence type="ECO:0000256" key="2">
    <source>
        <dbReference type="ARBA" id="ARBA00011902"/>
    </source>
</evidence>
<dbReference type="Gene3D" id="3.80.20.20">
    <property type="entry name" value="Receptor L-domain"/>
    <property type="match status" value="2"/>
</dbReference>
<dbReference type="EC" id="2.7.10.1" evidence="2"/>
<evidence type="ECO:0000256" key="12">
    <source>
        <dbReference type="ARBA" id="ARBA00023170"/>
    </source>
</evidence>
<reference evidence="22" key="2">
    <citation type="submission" date="2025-05" db="UniProtKB">
        <authorList>
            <consortium name="RefSeq"/>
        </authorList>
    </citation>
    <scope>IDENTIFICATION</scope>
</reference>
<keyword evidence="5" id="KW-0812">Transmembrane</keyword>
<feature type="domain" description="Growth factor receptor" evidence="19">
    <location>
        <begin position="484"/>
        <end position="595"/>
    </location>
</feature>
<sequence length="692" mass="76462">MEGMKLTSGFILCLLLFAHRISGDTKVCSGTSNSLSIMNDVAERYRRLTSLYGKQCTHINGNLEIVGLEDPGVDLTFLESIQEVSGYVLIALNYVPTMPLKSLRVIRGNSDWNTNALAVVLNYDPITEGLGLKELQFYNLLEISGTHNVNISSNRDLCYVDTIIWDDIIDPSTQKAVIRGVSNGKCKNCASDCDGHCWGSKNCQELTKTICHAKCKYRCKSSRKRDCCHSSCSAGCTGPSSQDCMACREFEHEGKCVEYCPPTYVYDPQFQGSCLDACPAHLVENDRHCVQTCPDGKITVKGKCHDCEGVCPKVCPGIGNPEFGAFEYVDERNIHAFQNCTIIEGNVIILPSTFNGDPFLGVVGISSQALEVFSSVQEITGHLALLHSSPEMKDFSVFGNLQIIRGQDLYNGVTALTVLETQVHSLGFSSLHNVNSGGIYVKENPNLCYVSKKLLSSLVLDENTQTIYLGNNKARGDCRDENKMCDMECTDVGCWGRGPENCFSCKKYNMEGVCVGSCDNDDGFFKVSKTECVMCDNECLDGCTGPGADECNDCKNMKDGEYCLEKCPSMKYANSRKLCRPCHEFCSIGCTGPSNLRKYGGCKACIRSKYLDDGTVECIDPAAPSFKCVSEDEDECLDQCTDLVDDQDSRILELEKEVAIYREQVTHLNEVLKLHFITEHGREFKESELKIS</sequence>
<keyword evidence="13" id="KW-0325">Glycoprotein</keyword>
<evidence type="ECO:0000256" key="3">
    <source>
        <dbReference type="ARBA" id="ARBA00022553"/>
    </source>
</evidence>
<dbReference type="SUPFAM" id="SSF52058">
    <property type="entry name" value="L domain-like"/>
    <property type="match status" value="2"/>
</dbReference>
<keyword evidence="6" id="KW-0547">Nucleotide-binding</keyword>
<dbReference type="GO" id="GO:0004714">
    <property type="term" value="F:transmembrane receptor protein tyrosine kinase activity"/>
    <property type="evidence" value="ECO:0007669"/>
    <property type="project" value="UniProtKB-EC"/>
</dbReference>
<comment type="subcellular location">
    <subcellularLocation>
        <location evidence="1">Membrane</location>
        <topology evidence="1">Single-pass type I membrane protein</topology>
    </subcellularLocation>
</comment>
<dbReference type="InterPro" id="IPR009030">
    <property type="entry name" value="Growth_fac_rcpt_cys_sf"/>
</dbReference>
<dbReference type="InterPro" id="IPR006212">
    <property type="entry name" value="Furin_repeat"/>
</dbReference>
<keyword evidence="8" id="KW-0067">ATP-binding</keyword>
<evidence type="ECO:0000259" key="19">
    <source>
        <dbReference type="Pfam" id="PF14843"/>
    </source>
</evidence>
<name>D1LXH4_SACKO</name>
<evidence type="ECO:0000256" key="14">
    <source>
        <dbReference type="ARBA" id="ARBA00051243"/>
    </source>
</evidence>
<dbReference type="GO" id="GO:0005524">
    <property type="term" value="F:ATP binding"/>
    <property type="evidence" value="ECO:0007669"/>
    <property type="project" value="UniProtKB-KW"/>
</dbReference>
<reference evidence="20" key="1">
    <citation type="submission" date="2009-10" db="EMBL/GenBank/DDBJ databases">
        <authorList>
            <person name="Freeman R.M.Jr."/>
            <person name="Wu M.M."/>
            <person name="Gerhart J.J."/>
        </authorList>
    </citation>
    <scope>NUCLEOTIDE SEQUENCE</scope>
</reference>
<keyword evidence="9" id="KW-1133">Transmembrane helix</keyword>
<evidence type="ECO:0000256" key="5">
    <source>
        <dbReference type="ARBA" id="ARBA00022692"/>
    </source>
</evidence>
<dbReference type="AlphaFoldDB" id="D1LXH4"/>
<proteinExistence type="evidence at transcript level"/>
<dbReference type="GO" id="GO:0016020">
    <property type="term" value="C:membrane"/>
    <property type="evidence" value="ECO:0007669"/>
    <property type="project" value="UniProtKB-SubCell"/>
</dbReference>
<evidence type="ECO:0000256" key="15">
    <source>
        <dbReference type="SAM" id="Coils"/>
    </source>
</evidence>
<evidence type="ECO:0000256" key="4">
    <source>
        <dbReference type="ARBA" id="ARBA00022679"/>
    </source>
</evidence>
<keyword evidence="3" id="KW-0597">Phosphoprotein</keyword>
<feature type="domain" description="Receptor L-domain" evidence="18">
    <location>
        <begin position="339"/>
        <end position="455"/>
    </location>
</feature>
<dbReference type="Proteomes" id="UP000694865">
    <property type="component" value="Unplaced"/>
</dbReference>